<dbReference type="HOGENOM" id="CLU_1194076_0_0_6"/>
<feature type="chain" id="PRO_5002666956" description="Orphan protein" evidence="1">
    <location>
        <begin position="26"/>
        <end position="232"/>
    </location>
</feature>
<dbReference type="EMBL" id="AAOH01000002">
    <property type="protein sequence ID" value="EAR29592.1"/>
    <property type="molecule type" value="Genomic_DNA"/>
</dbReference>
<dbReference type="OrthoDB" id="9953207at2"/>
<evidence type="ECO:0000313" key="2">
    <source>
        <dbReference type="EMBL" id="EAR29592.1"/>
    </source>
</evidence>
<gene>
    <name evidence="2" type="ORF">PTD2_12269</name>
</gene>
<evidence type="ECO:0008006" key="4">
    <source>
        <dbReference type="Google" id="ProtNLM"/>
    </source>
</evidence>
<evidence type="ECO:0000256" key="1">
    <source>
        <dbReference type="SAM" id="SignalP"/>
    </source>
</evidence>
<evidence type="ECO:0000313" key="3">
    <source>
        <dbReference type="Proteomes" id="UP000006201"/>
    </source>
</evidence>
<feature type="signal peptide" evidence="1">
    <location>
        <begin position="1"/>
        <end position="25"/>
    </location>
</feature>
<sequence length="232" mass="24451">MGHKPINMKPLAMVGLLAASFSSIAADGDNIGTVTFKTAQEASMIQQKPLDFGKELAVRNGATCTFMVKYAKDGAAAGEYKLDNTDVAASDFTSTDCGGASGTVVGAAAQTSMDAAGIVPAVFKITGLRNQSVVVKIDEVADEFLKFTPTYHYYPAAVDAFTENDFTPADDEDLAAGSSNTLALGTLRSIVQGQPHPQAVGTLVVVGTLETQQRLDTSKDYELTYSIDITYQ</sequence>
<dbReference type="AlphaFoldDB" id="A4C6I8"/>
<keyword evidence="3" id="KW-1185">Reference proteome</keyword>
<keyword evidence="1" id="KW-0732">Signal</keyword>
<organism evidence="2 3">
    <name type="scientific">Pseudoalteromonas tunicata D2</name>
    <dbReference type="NCBI Taxonomy" id="87626"/>
    <lineage>
        <taxon>Bacteria</taxon>
        <taxon>Pseudomonadati</taxon>
        <taxon>Pseudomonadota</taxon>
        <taxon>Gammaproteobacteria</taxon>
        <taxon>Alteromonadales</taxon>
        <taxon>Pseudoalteromonadaceae</taxon>
        <taxon>Pseudoalteromonas</taxon>
    </lineage>
</organism>
<reference evidence="2 3" key="1">
    <citation type="submission" date="2006-02" db="EMBL/GenBank/DDBJ databases">
        <authorList>
            <person name="Moran M.A."/>
            <person name="Kjelleberg S."/>
            <person name="Egan S."/>
            <person name="Saunders N."/>
            <person name="Thomas T."/>
            <person name="Ferriera S."/>
            <person name="Johnson J."/>
            <person name="Kravitz S."/>
            <person name="Halpern A."/>
            <person name="Remington K."/>
            <person name="Beeson K."/>
            <person name="Tran B."/>
            <person name="Rogers Y.-H."/>
            <person name="Friedman R."/>
            <person name="Venter J.C."/>
        </authorList>
    </citation>
    <scope>NUCLEOTIDE SEQUENCE [LARGE SCALE GENOMIC DNA]</scope>
    <source>
        <strain evidence="2 3">D2</strain>
    </source>
</reference>
<protein>
    <recommendedName>
        <fullName evidence="4">Orphan protein</fullName>
    </recommendedName>
</protein>
<accession>A4C6I8</accession>
<comment type="caution">
    <text evidence="2">The sequence shown here is derived from an EMBL/GenBank/DDBJ whole genome shotgun (WGS) entry which is preliminary data.</text>
</comment>
<proteinExistence type="predicted"/>
<name>A4C6I8_9GAMM</name>
<dbReference type="Proteomes" id="UP000006201">
    <property type="component" value="Unassembled WGS sequence"/>
</dbReference>
<dbReference type="STRING" id="87626.PTD2_12269"/>
<dbReference type="RefSeq" id="WP_009837466.1">
    <property type="nucleotide sequence ID" value="NZ_AAOH01000002.1"/>
</dbReference>